<dbReference type="Proteomes" id="UP000490060">
    <property type="component" value="Unassembled WGS sequence"/>
</dbReference>
<protein>
    <submittedName>
        <fullName evidence="1">Uncharacterized protein</fullName>
    </submittedName>
</protein>
<evidence type="ECO:0000313" key="2">
    <source>
        <dbReference type="Proteomes" id="UP000490060"/>
    </source>
</evidence>
<reference evidence="1 2" key="1">
    <citation type="submission" date="2017-11" db="EMBL/GenBank/DDBJ databases">
        <authorList>
            <person name="Duchaud E."/>
        </authorList>
    </citation>
    <scope>NUCLEOTIDE SEQUENCE [LARGE SCALE GENOMIC DNA]</scope>
    <source>
        <strain evidence="1 2">TNO010</strain>
    </source>
</reference>
<dbReference type="AlphaFoldDB" id="A0A2I2M8R7"/>
<proteinExistence type="predicted"/>
<name>A0A2I2M8R7_9FLAO</name>
<dbReference type="EMBL" id="OENE01000015">
    <property type="protein sequence ID" value="SOU88935.1"/>
    <property type="molecule type" value="Genomic_DNA"/>
</dbReference>
<gene>
    <name evidence="1" type="ORF">TNO010_220381</name>
</gene>
<accession>A0A2I2M8R7</accession>
<sequence length="321" mass="38032">MDLITLSKINLIDSEKENIIKKAKLKKRFDKNSGKVFFETGTERNLKGGMYIKIDLQNRLTIRGSLHKYYSYNLTGYATNFGRFTMEQARITFFRLLIDKGVDYNNLKINAFEIGMNLIFSIDVINFLDSFIAIGTDRNKKEIMIDPNYREKRCKTTERSSNIRVIHKMYDKVFEMLEKRHKAIPSEKNILRIETTKRKMNNVLAIDFFTKKNLKEVQDDFFKIWDLLIFEPTIVAPKGTHQSKINLVTEIYKTTAKITLNKYQQLFKDGKITAKMYRKTREFINNWHVHKKVYKLGQSEIMTFWATAYSTEKQELNKIYL</sequence>
<organism evidence="1 2">
    <name type="scientific">Tenacibaculum finnmarkense genomovar ulcerans</name>
    <dbReference type="NCBI Taxonomy" id="2781388"/>
    <lineage>
        <taxon>Bacteria</taxon>
        <taxon>Pseudomonadati</taxon>
        <taxon>Bacteroidota</taxon>
        <taxon>Flavobacteriia</taxon>
        <taxon>Flavobacteriales</taxon>
        <taxon>Flavobacteriaceae</taxon>
        <taxon>Tenacibaculum</taxon>
        <taxon>Tenacibaculum finnmarkense</taxon>
    </lineage>
</organism>
<dbReference type="RefSeq" id="WP_101914948.1">
    <property type="nucleotide sequence ID" value="NZ_JAJHTP010000021.1"/>
</dbReference>
<evidence type="ECO:0000313" key="1">
    <source>
        <dbReference type="EMBL" id="SOU88935.1"/>
    </source>
</evidence>